<evidence type="ECO:0000259" key="2">
    <source>
        <dbReference type="PROSITE" id="PS50943"/>
    </source>
</evidence>
<dbReference type="Gene3D" id="1.10.260.40">
    <property type="entry name" value="lambda repressor-like DNA-binding domains"/>
    <property type="match status" value="1"/>
</dbReference>
<dbReference type="GO" id="GO:0043531">
    <property type="term" value="F:ADP binding"/>
    <property type="evidence" value="ECO:0007669"/>
    <property type="project" value="InterPro"/>
</dbReference>
<dbReference type="SUPFAM" id="SSF48452">
    <property type="entry name" value="TPR-like"/>
    <property type="match status" value="3"/>
</dbReference>
<dbReference type="InterPro" id="IPR010982">
    <property type="entry name" value="Lambda_DNA-bd_dom_sf"/>
</dbReference>
<dbReference type="PANTHER" id="PTHR47691">
    <property type="entry name" value="REGULATOR-RELATED"/>
    <property type="match status" value="1"/>
</dbReference>
<name>A0A326U133_THEHA</name>
<dbReference type="SMART" id="SM00028">
    <property type="entry name" value="TPR"/>
    <property type="match status" value="10"/>
</dbReference>
<dbReference type="Pfam" id="PF13424">
    <property type="entry name" value="TPR_12"/>
    <property type="match status" value="1"/>
</dbReference>
<dbReference type="Pfam" id="PF01381">
    <property type="entry name" value="HTH_3"/>
    <property type="match status" value="1"/>
</dbReference>
<dbReference type="Pfam" id="PF17874">
    <property type="entry name" value="TPR_MalT"/>
    <property type="match status" value="1"/>
</dbReference>
<dbReference type="InterPro" id="IPR011990">
    <property type="entry name" value="TPR-like_helical_dom_sf"/>
</dbReference>
<proteinExistence type="predicted"/>
<feature type="domain" description="HTH cro/C1-type" evidence="2">
    <location>
        <begin position="7"/>
        <end position="61"/>
    </location>
</feature>
<dbReference type="PROSITE" id="PS50943">
    <property type="entry name" value="HTH_CROC1"/>
    <property type="match status" value="1"/>
</dbReference>
<evidence type="ECO:0000313" key="3">
    <source>
        <dbReference type="EMBL" id="PZW24234.1"/>
    </source>
</evidence>
<dbReference type="OrthoDB" id="9813152at2"/>
<dbReference type="Proteomes" id="UP000248806">
    <property type="component" value="Unassembled WGS sequence"/>
</dbReference>
<dbReference type="GO" id="GO:0003677">
    <property type="term" value="F:DNA binding"/>
    <property type="evidence" value="ECO:0007669"/>
    <property type="project" value="InterPro"/>
</dbReference>
<dbReference type="InterPro" id="IPR041617">
    <property type="entry name" value="TPR_MalT"/>
</dbReference>
<comment type="caution">
    <text evidence="3">The sequence shown here is derived from an EMBL/GenBank/DDBJ whole genome shotgun (WGS) entry which is preliminary data.</text>
</comment>
<dbReference type="InterPro" id="IPR002182">
    <property type="entry name" value="NB-ARC"/>
</dbReference>
<dbReference type="EMBL" id="QKUF01000022">
    <property type="protein sequence ID" value="PZW24234.1"/>
    <property type="molecule type" value="Genomic_DNA"/>
</dbReference>
<dbReference type="Pfam" id="PF00931">
    <property type="entry name" value="NB-ARC"/>
    <property type="match status" value="1"/>
</dbReference>
<dbReference type="InterPro" id="IPR027417">
    <property type="entry name" value="P-loop_NTPase"/>
</dbReference>
<feature type="repeat" description="TPR" evidence="1">
    <location>
        <begin position="838"/>
        <end position="871"/>
    </location>
</feature>
<dbReference type="PANTHER" id="PTHR47691:SF3">
    <property type="entry name" value="HTH-TYPE TRANSCRIPTIONAL REGULATOR RV0890C-RELATED"/>
    <property type="match status" value="1"/>
</dbReference>
<dbReference type="InterPro" id="IPR019734">
    <property type="entry name" value="TPR_rpt"/>
</dbReference>
<organism evidence="3 4">
    <name type="scientific">Thermosporothrix hazakensis</name>
    <dbReference type="NCBI Taxonomy" id="644383"/>
    <lineage>
        <taxon>Bacteria</taxon>
        <taxon>Bacillati</taxon>
        <taxon>Chloroflexota</taxon>
        <taxon>Ktedonobacteria</taxon>
        <taxon>Ktedonobacterales</taxon>
        <taxon>Thermosporotrichaceae</taxon>
        <taxon>Thermosporothrix</taxon>
    </lineage>
</organism>
<dbReference type="RefSeq" id="WP_111324992.1">
    <property type="nucleotide sequence ID" value="NZ_BIFX01000001.1"/>
</dbReference>
<dbReference type="PROSITE" id="PS50005">
    <property type="entry name" value="TPR"/>
    <property type="match status" value="1"/>
</dbReference>
<dbReference type="PRINTS" id="PR00364">
    <property type="entry name" value="DISEASERSIST"/>
</dbReference>
<dbReference type="Gene3D" id="1.25.40.10">
    <property type="entry name" value="Tetratricopeptide repeat domain"/>
    <property type="match status" value="3"/>
</dbReference>
<gene>
    <name evidence="3" type="ORF">EI42_04682</name>
</gene>
<dbReference type="SUPFAM" id="SSF52540">
    <property type="entry name" value="P-loop containing nucleoside triphosphate hydrolases"/>
    <property type="match status" value="1"/>
</dbReference>
<dbReference type="SMART" id="SM00530">
    <property type="entry name" value="HTH_XRE"/>
    <property type="match status" value="1"/>
</dbReference>
<dbReference type="CDD" id="cd00093">
    <property type="entry name" value="HTH_XRE"/>
    <property type="match status" value="1"/>
</dbReference>
<protein>
    <submittedName>
        <fullName evidence="3">Anaphase-promoting complex subunit 5</fullName>
    </submittedName>
</protein>
<reference evidence="3 4" key="1">
    <citation type="submission" date="2018-06" db="EMBL/GenBank/DDBJ databases">
        <title>Genomic Encyclopedia of Archaeal and Bacterial Type Strains, Phase II (KMG-II): from individual species to whole genera.</title>
        <authorList>
            <person name="Goeker M."/>
        </authorList>
    </citation>
    <scope>NUCLEOTIDE SEQUENCE [LARGE SCALE GENOMIC DNA]</scope>
    <source>
        <strain evidence="3 4">ATCC BAA-1881</strain>
    </source>
</reference>
<evidence type="ECO:0000313" key="4">
    <source>
        <dbReference type="Proteomes" id="UP000248806"/>
    </source>
</evidence>
<keyword evidence="1" id="KW-0802">TPR repeat</keyword>
<dbReference type="AlphaFoldDB" id="A0A326U133"/>
<dbReference type="SUPFAM" id="SSF47413">
    <property type="entry name" value="lambda repressor-like DNA-binding domains"/>
    <property type="match status" value="1"/>
</dbReference>
<accession>A0A326U133</accession>
<dbReference type="Gene3D" id="3.40.50.300">
    <property type="entry name" value="P-loop containing nucleotide triphosphate hydrolases"/>
    <property type="match status" value="1"/>
</dbReference>
<dbReference type="InterPro" id="IPR001387">
    <property type="entry name" value="Cro/C1-type_HTH"/>
</dbReference>
<evidence type="ECO:0000256" key="1">
    <source>
        <dbReference type="PROSITE-ProRule" id="PRU00339"/>
    </source>
</evidence>
<keyword evidence="4" id="KW-1185">Reference proteome</keyword>
<sequence>MKQNQRLRRERELRGWSQAKVAQEIGTDPATVSRWERGLSFPYPYFRERLCALFGKNAEELGLVQEENSDQEPPSSPPMTDTYIFDPAIPLPTTIGGGLIGRDALLQQTRDRLCQSNAAALAALNGLPGVGKTSLAIQLAHDPAIQEHFTDGILWAGLGPSPDIVSHLVRWGNLLGIQAEEVKEQESAHGWAEALRFAIGTRRMLIVIDDAWELENALACKVGGPQCAFLLTTRFPHIALHFASDGATLVNELAEAEGLQLLERLAPSIVQDHRPMACELVRSVGGLPLALTLIGKYLRVQSHSRQPRRILAAIEHLHHARARLQLSEPRAPVDRHTSLAHNIPVSLQSVINVSDQLLDAQARQALRDLSVFPPKPNSFTEEAAIAVCNTPREILDTLSDAGLLESSAPGRYTLHQTIADYAHLHLHDGRVYERFVHYYVEYMEQHQKDYTILSLEQNNINAALQTAHERNLDVAFLRGVKAYQHFLLARSFYRQLEHYVEQAYQIATARNWQADSATMLAYKGEIAQKCGDYQSAELALQEGLHLARQSQDERLVISLLSAIGDLFCRKGDYAQAERYLQEGLQQADRQHASIEMAELLRSLGTLALNRFDYEQAERYLHRSLDISYHLNNFELIITLLNKLMIIDGDRGNYQQAESNGKKALELARKQDNNEKVAYLFNNLGWLSCLRGNGAQAQAYFSEGLALAQQYGLIDYIPLFHLNLGDVAYDYGNDTEAYTFYQEGITLARQIHQRRWTTTLLTHLSILLSNQRRFPQALEALQEAEHLVRHLPDNKDVLCEYQLGWGVFHLRQGDYEQAEQYLQVGLEIARQTNTHRFLADMLAMQGELYLKQQRLEQASNSFQEMLERTPAGNRLLLARAHYGLARVAALKGEYAQAYQAGKEVLATFASKKHRLLKEAKQWIQTLPAIEETQENADAIPKQ</sequence>